<accession>A0A6A6CWK3</accession>
<protein>
    <recommendedName>
        <fullName evidence="1">ATPase AAA-type core domain-containing protein</fullName>
    </recommendedName>
</protein>
<feature type="non-terminal residue" evidence="2">
    <location>
        <position position="1"/>
    </location>
</feature>
<reference evidence="2" key="1">
    <citation type="journal article" date="2020" name="Stud. Mycol.">
        <title>101 Dothideomycetes genomes: a test case for predicting lifestyles and emergence of pathogens.</title>
        <authorList>
            <person name="Haridas S."/>
            <person name="Albert R."/>
            <person name="Binder M."/>
            <person name="Bloem J."/>
            <person name="Labutti K."/>
            <person name="Salamov A."/>
            <person name="Andreopoulos B."/>
            <person name="Baker S."/>
            <person name="Barry K."/>
            <person name="Bills G."/>
            <person name="Bluhm B."/>
            <person name="Cannon C."/>
            <person name="Castanera R."/>
            <person name="Culley D."/>
            <person name="Daum C."/>
            <person name="Ezra D."/>
            <person name="Gonzalez J."/>
            <person name="Henrissat B."/>
            <person name="Kuo A."/>
            <person name="Liang C."/>
            <person name="Lipzen A."/>
            <person name="Lutzoni F."/>
            <person name="Magnuson J."/>
            <person name="Mondo S."/>
            <person name="Nolan M."/>
            <person name="Ohm R."/>
            <person name="Pangilinan J."/>
            <person name="Park H.-J."/>
            <person name="Ramirez L."/>
            <person name="Alfaro M."/>
            <person name="Sun H."/>
            <person name="Tritt A."/>
            <person name="Yoshinaga Y."/>
            <person name="Zwiers L.-H."/>
            <person name="Turgeon B."/>
            <person name="Goodwin S."/>
            <person name="Spatafora J."/>
            <person name="Crous P."/>
            <person name="Grigoriev I."/>
        </authorList>
    </citation>
    <scope>NUCLEOTIDE SEQUENCE</scope>
    <source>
        <strain evidence="2">ATCC 36951</strain>
    </source>
</reference>
<dbReference type="InterPro" id="IPR003959">
    <property type="entry name" value="ATPase_AAA_core"/>
</dbReference>
<dbReference type="OrthoDB" id="10042665at2759"/>
<dbReference type="GO" id="GO:0005524">
    <property type="term" value="F:ATP binding"/>
    <property type="evidence" value="ECO:0007669"/>
    <property type="project" value="InterPro"/>
</dbReference>
<evidence type="ECO:0000259" key="1">
    <source>
        <dbReference type="Pfam" id="PF00004"/>
    </source>
</evidence>
<dbReference type="Gene3D" id="3.40.50.300">
    <property type="entry name" value="P-loop containing nucleotide triphosphate hydrolases"/>
    <property type="match status" value="1"/>
</dbReference>
<dbReference type="PANTHER" id="PTHR46411">
    <property type="entry name" value="FAMILY ATPASE, PUTATIVE-RELATED"/>
    <property type="match status" value="1"/>
</dbReference>
<name>A0A6A6CWK3_ZASCE</name>
<dbReference type="InterPro" id="IPR027417">
    <property type="entry name" value="P-loop_NTPase"/>
</dbReference>
<proteinExistence type="predicted"/>
<evidence type="ECO:0000313" key="3">
    <source>
        <dbReference type="Proteomes" id="UP000799537"/>
    </source>
</evidence>
<feature type="domain" description="ATPase AAA-type core" evidence="1">
    <location>
        <begin position="1"/>
        <end position="98"/>
    </location>
</feature>
<evidence type="ECO:0000313" key="2">
    <source>
        <dbReference type="EMBL" id="KAF2171577.1"/>
    </source>
</evidence>
<dbReference type="SUPFAM" id="SSF52540">
    <property type="entry name" value="P-loop containing nucleoside triphosphate hydrolases"/>
    <property type="match status" value="1"/>
</dbReference>
<dbReference type="GeneID" id="54563593"/>
<dbReference type="AlphaFoldDB" id="A0A6A6CWK3"/>
<dbReference type="RefSeq" id="XP_033672466.1">
    <property type="nucleotide sequence ID" value="XM_033810321.1"/>
</dbReference>
<dbReference type="PANTHER" id="PTHR46411:SF3">
    <property type="entry name" value="AAA+ ATPASE DOMAIN-CONTAINING PROTEIN"/>
    <property type="match status" value="1"/>
</dbReference>
<dbReference type="EMBL" id="ML993583">
    <property type="protein sequence ID" value="KAF2171577.1"/>
    <property type="molecule type" value="Genomic_DNA"/>
</dbReference>
<dbReference type="Pfam" id="PF00004">
    <property type="entry name" value="AAA"/>
    <property type="match status" value="1"/>
</dbReference>
<dbReference type="GO" id="GO:0016887">
    <property type="term" value="F:ATP hydrolysis activity"/>
    <property type="evidence" value="ECO:0007669"/>
    <property type="project" value="InterPro"/>
</dbReference>
<feature type="non-terminal residue" evidence="2">
    <location>
        <position position="99"/>
    </location>
</feature>
<organism evidence="2 3">
    <name type="scientific">Zasmidium cellare ATCC 36951</name>
    <dbReference type="NCBI Taxonomy" id="1080233"/>
    <lineage>
        <taxon>Eukaryota</taxon>
        <taxon>Fungi</taxon>
        <taxon>Dikarya</taxon>
        <taxon>Ascomycota</taxon>
        <taxon>Pezizomycotina</taxon>
        <taxon>Dothideomycetes</taxon>
        <taxon>Dothideomycetidae</taxon>
        <taxon>Mycosphaerellales</taxon>
        <taxon>Mycosphaerellaceae</taxon>
        <taxon>Zasmidium</taxon>
    </lineage>
</organism>
<gene>
    <name evidence="2" type="ORF">M409DRAFT_34319</name>
</gene>
<sequence length="99" mass="11240">GVGKTLTTKSLAKHLKRPLYLVRAYPVKNCLLELTYTVKGNVVLLLDEADVYLEKRTTKNVARNALMSVFLRELEFFGSLLILITNRLDNFNSAILSRL</sequence>
<dbReference type="Proteomes" id="UP000799537">
    <property type="component" value="Unassembled WGS sequence"/>
</dbReference>
<keyword evidence="3" id="KW-1185">Reference proteome</keyword>